<keyword evidence="2" id="KW-1185">Reference proteome</keyword>
<organism evidence="1 2">
    <name type="scientific">Paenibacillus agilis</name>
    <dbReference type="NCBI Taxonomy" id="3020863"/>
    <lineage>
        <taxon>Bacteria</taxon>
        <taxon>Bacillati</taxon>
        <taxon>Bacillota</taxon>
        <taxon>Bacilli</taxon>
        <taxon>Bacillales</taxon>
        <taxon>Paenibacillaceae</taxon>
        <taxon>Paenibacillus</taxon>
    </lineage>
</organism>
<dbReference type="OrthoDB" id="2538112at2"/>
<comment type="caution">
    <text evidence="1">The sequence shown here is derived from an EMBL/GenBank/DDBJ whole genome shotgun (WGS) entry which is preliminary data.</text>
</comment>
<accession>A0A559J0I4</accession>
<dbReference type="Proteomes" id="UP000318102">
    <property type="component" value="Unassembled WGS sequence"/>
</dbReference>
<dbReference type="EMBL" id="VNJK01000001">
    <property type="protein sequence ID" value="TVX93399.1"/>
    <property type="molecule type" value="Genomic_DNA"/>
</dbReference>
<name>A0A559J0I4_9BACL</name>
<dbReference type="AlphaFoldDB" id="A0A559J0I4"/>
<dbReference type="RefSeq" id="WP_144989856.1">
    <property type="nucleotide sequence ID" value="NZ_VNJK01000001.1"/>
</dbReference>
<sequence>MKSMLTLKPRKPLILFVVFLLCTTVMIPLTASAAYFNTYTTVATLENANGGNSAQGFDVGSTYAYSVKVSNGDQKQVIYRTNMNTGATELMKNGDNGTTYRTDLGHANDIVLSTIDGTHYMFVATMKDSSAGVMSLVKLKYVGATYYKVGSYTIKRGGANESVSGVKILSKDANNINFLFKKGVNFYKGTLPLTANSGTINISPAFSINVQGSLVNGSPIPDITYTHQSFAIYKNTIFVPITNKNVSIVLVYRNVSTASGTITSDPNLSFRITSAAYPELFEIEGVGVAHGDKLWFNTNRKKTTTDLLHDGVHYFNDFNASQFIQ</sequence>
<reference evidence="1 2" key="1">
    <citation type="submission" date="2019-07" db="EMBL/GenBank/DDBJ databases">
        <authorList>
            <person name="Kim J."/>
        </authorList>
    </citation>
    <scope>NUCLEOTIDE SEQUENCE [LARGE SCALE GENOMIC DNA]</scope>
    <source>
        <strain evidence="1 2">N4</strain>
    </source>
</reference>
<gene>
    <name evidence="1" type="ORF">FPZ44_10240</name>
</gene>
<evidence type="ECO:0000313" key="2">
    <source>
        <dbReference type="Proteomes" id="UP000318102"/>
    </source>
</evidence>
<proteinExistence type="predicted"/>
<evidence type="ECO:0000313" key="1">
    <source>
        <dbReference type="EMBL" id="TVX93399.1"/>
    </source>
</evidence>
<protein>
    <submittedName>
        <fullName evidence="1">Uncharacterized protein</fullName>
    </submittedName>
</protein>